<dbReference type="InterPro" id="IPR013249">
    <property type="entry name" value="RNA_pol_sigma70_r4_t2"/>
</dbReference>
<dbReference type="GO" id="GO:0003677">
    <property type="term" value="F:DNA binding"/>
    <property type="evidence" value="ECO:0007669"/>
    <property type="project" value="UniProtKB-KW"/>
</dbReference>
<dbReference type="InterPro" id="IPR014325">
    <property type="entry name" value="RNA_pol_sigma-E_actinobac"/>
</dbReference>
<dbReference type="Gene3D" id="1.10.10.10">
    <property type="entry name" value="Winged helix-like DNA-binding domain superfamily/Winged helix DNA-binding domain"/>
    <property type="match status" value="1"/>
</dbReference>
<comment type="similarity">
    <text evidence="1">Belongs to the sigma-70 factor family. ECF subfamily.</text>
</comment>
<evidence type="ECO:0000256" key="3">
    <source>
        <dbReference type="ARBA" id="ARBA00023082"/>
    </source>
</evidence>
<dbReference type="KEGG" id="ahg:AHOG_00400"/>
<reference evidence="6 7" key="1">
    <citation type="submission" date="2017-07" db="EMBL/GenBank/DDBJ databases">
        <title>Complete genome sequence of Actinoalloteichus hoggarensis DSM 45943, type strain of Actinoalloteichus hoggarensis.</title>
        <authorList>
            <person name="Ruckert C."/>
            <person name="Nouioui I."/>
            <person name="Willmese J."/>
            <person name="van Wezel G."/>
            <person name="Klenk H.-P."/>
            <person name="Kalinowski J."/>
            <person name="Zotchev S.B."/>
        </authorList>
    </citation>
    <scope>NUCLEOTIDE SEQUENCE [LARGE SCALE GENOMIC DNA]</scope>
    <source>
        <strain evidence="6 7">DSM 45943</strain>
    </source>
</reference>
<dbReference type="GO" id="GO:0006352">
    <property type="term" value="P:DNA-templated transcription initiation"/>
    <property type="evidence" value="ECO:0007669"/>
    <property type="project" value="InterPro"/>
</dbReference>
<dbReference type="InterPro" id="IPR007627">
    <property type="entry name" value="RNA_pol_sigma70_r2"/>
</dbReference>
<evidence type="ECO:0000256" key="4">
    <source>
        <dbReference type="ARBA" id="ARBA00023125"/>
    </source>
</evidence>
<name>A0A221VW64_9PSEU</name>
<keyword evidence="3" id="KW-0731">Sigma factor</keyword>
<evidence type="ECO:0000313" key="7">
    <source>
        <dbReference type="Proteomes" id="UP000204221"/>
    </source>
</evidence>
<dbReference type="Proteomes" id="UP000204221">
    <property type="component" value="Chromosome"/>
</dbReference>
<dbReference type="RefSeq" id="WP_093939593.1">
    <property type="nucleotide sequence ID" value="NZ_CP022521.1"/>
</dbReference>
<keyword evidence="7" id="KW-1185">Reference proteome</keyword>
<evidence type="ECO:0000313" key="6">
    <source>
        <dbReference type="EMBL" id="ASO17753.1"/>
    </source>
</evidence>
<dbReference type="InterPro" id="IPR013324">
    <property type="entry name" value="RNA_pol_sigma_r3/r4-like"/>
</dbReference>
<evidence type="ECO:0000256" key="5">
    <source>
        <dbReference type="ARBA" id="ARBA00023163"/>
    </source>
</evidence>
<dbReference type="InterPro" id="IPR039425">
    <property type="entry name" value="RNA_pol_sigma-70-like"/>
</dbReference>
<dbReference type="Gene3D" id="1.10.1740.10">
    <property type="match status" value="1"/>
</dbReference>
<dbReference type="NCBIfam" id="TIGR02983">
    <property type="entry name" value="SigE-fam_strep"/>
    <property type="match status" value="1"/>
</dbReference>
<dbReference type="InterPro" id="IPR014284">
    <property type="entry name" value="RNA_pol_sigma-70_dom"/>
</dbReference>
<dbReference type="NCBIfam" id="TIGR02937">
    <property type="entry name" value="sigma70-ECF"/>
    <property type="match status" value="1"/>
</dbReference>
<keyword evidence="5" id="KW-0804">Transcription</keyword>
<dbReference type="SUPFAM" id="SSF88946">
    <property type="entry name" value="Sigma2 domain of RNA polymerase sigma factors"/>
    <property type="match status" value="1"/>
</dbReference>
<sequence length="172" mass="19825">MRGRKEHAEDFTEFFAARFDTARRTAYALCGDWSEAEEITQAAFVRVYSQWSSARRINPSGYLRTTLTRVFLDSRRRGRQWERPVAAPPERPDVEPGGRDERRELIAALQRVPYRQRATLVLRFVQDLSVEQTAQALRCSPGTVKSQTARGLVALRRAYESAGRPQEARVRR</sequence>
<keyword evidence="2" id="KW-0805">Transcription regulation</keyword>
<dbReference type="Pfam" id="PF08281">
    <property type="entry name" value="Sigma70_r4_2"/>
    <property type="match status" value="1"/>
</dbReference>
<dbReference type="PANTHER" id="PTHR43133:SF50">
    <property type="entry name" value="ECF RNA POLYMERASE SIGMA FACTOR SIGM"/>
    <property type="match status" value="1"/>
</dbReference>
<protein>
    <submittedName>
        <fullName evidence="6">ECF RNA polymerase sigma factor SigE</fullName>
    </submittedName>
</protein>
<dbReference type="EMBL" id="CP022521">
    <property type="protein sequence ID" value="ASO17753.1"/>
    <property type="molecule type" value="Genomic_DNA"/>
</dbReference>
<gene>
    <name evidence="6" type="primary">sigE1</name>
    <name evidence="6" type="ORF">AHOG_00400</name>
</gene>
<dbReference type="OrthoDB" id="3678480at2"/>
<accession>A0A221VW64</accession>
<dbReference type="InterPro" id="IPR036388">
    <property type="entry name" value="WH-like_DNA-bd_sf"/>
</dbReference>
<dbReference type="CDD" id="cd06171">
    <property type="entry name" value="Sigma70_r4"/>
    <property type="match status" value="1"/>
</dbReference>
<dbReference type="GO" id="GO:0016987">
    <property type="term" value="F:sigma factor activity"/>
    <property type="evidence" value="ECO:0007669"/>
    <property type="project" value="UniProtKB-KW"/>
</dbReference>
<evidence type="ECO:0000256" key="1">
    <source>
        <dbReference type="ARBA" id="ARBA00010641"/>
    </source>
</evidence>
<dbReference type="AlphaFoldDB" id="A0A221VW64"/>
<organism evidence="6 7">
    <name type="scientific">Actinoalloteichus hoggarensis</name>
    <dbReference type="NCBI Taxonomy" id="1470176"/>
    <lineage>
        <taxon>Bacteria</taxon>
        <taxon>Bacillati</taxon>
        <taxon>Actinomycetota</taxon>
        <taxon>Actinomycetes</taxon>
        <taxon>Pseudonocardiales</taxon>
        <taxon>Pseudonocardiaceae</taxon>
        <taxon>Actinoalloteichus</taxon>
    </lineage>
</organism>
<dbReference type="SUPFAM" id="SSF88659">
    <property type="entry name" value="Sigma3 and sigma4 domains of RNA polymerase sigma factors"/>
    <property type="match status" value="1"/>
</dbReference>
<dbReference type="Pfam" id="PF04542">
    <property type="entry name" value="Sigma70_r2"/>
    <property type="match status" value="1"/>
</dbReference>
<proteinExistence type="inferred from homology"/>
<evidence type="ECO:0000256" key="2">
    <source>
        <dbReference type="ARBA" id="ARBA00023015"/>
    </source>
</evidence>
<dbReference type="PANTHER" id="PTHR43133">
    <property type="entry name" value="RNA POLYMERASE ECF-TYPE SIGMA FACTO"/>
    <property type="match status" value="1"/>
</dbReference>
<dbReference type="InterPro" id="IPR013325">
    <property type="entry name" value="RNA_pol_sigma_r2"/>
</dbReference>
<keyword evidence="4" id="KW-0238">DNA-binding</keyword>